<dbReference type="Gene3D" id="2.30.40.10">
    <property type="entry name" value="Urease, subunit C, domain 1"/>
    <property type="match status" value="1"/>
</dbReference>
<sequence length="417" mass="47325">MNRNTMRMKGKIKVIEITNGYVFNPDIKSFKQQTLTINSNESETIDAQNKYIIPGLTDMHTHISPFYAKYYLLSSITNVRNTAGMYELINTIDEVSPNIYPTYKMIDGNPGLWGPSGDGHIATNDIVEAMNTVKELHAQGAKFIKVYGNIKTDVLVAVVMQAKQLGLQVAADLIHAHEQTDALHAAKVGVKYLEHASGIIQCLYSEYEPGDFEEMFFLQDVDIDSDVLDDTLDELKSRDIVLVPTLSLYRKNAFGKITVPNTNLVDKIRQDQNVTLDEMFEKLEPSRTSNYKRYAEWEYAVMKIITKRYIDMSGKVYIGTDAPAGFWNYPGYSMIEEMNIFNELGLSPSEVLHRATVMPMEVIGKHENYVILNNNPLDSFDHLMDIYGIVLNGKYYAKEEIESHTIDAAAIYKKFES</sequence>
<organism evidence="1 2">
    <name type="scientific">Aliicoccus persicus</name>
    <dbReference type="NCBI Taxonomy" id="930138"/>
    <lineage>
        <taxon>Bacteria</taxon>
        <taxon>Bacillati</taxon>
        <taxon>Bacillota</taxon>
        <taxon>Bacilli</taxon>
        <taxon>Bacillales</taxon>
        <taxon>Staphylococcaceae</taxon>
        <taxon>Aliicoccus</taxon>
    </lineage>
</organism>
<dbReference type="InterPro" id="IPR051781">
    <property type="entry name" value="Metallo-dep_Hydrolase"/>
</dbReference>
<keyword evidence="2" id="KW-1185">Reference proteome</keyword>
<evidence type="ECO:0008006" key="3">
    <source>
        <dbReference type="Google" id="ProtNLM"/>
    </source>
</evidence>
<dbReference type="PANTHER" id="PTHR43135">
    <property type="entry name" value="ALPHA-D-RIBOSE 1-METHYLPHOSPHONATE 5-TRIPHOSPHATE DIPHOSPHATASE"/>
    <property type="match status" value="1"/>
</dbReference>
<dbReference type="EMBL" id="FOIT01000001">
    <property type="protein sequence ID" value="SEV82526.1"/>
    <property type="molecule type" value="Genomic_DNA"/>
</dbReference>
<dbReference type="AlphaFoldDB" id="A0A662Z300"/>
<reference evidence="1 2" key="1">
    <citation type="submission" date="2016-10" db="EMBL/GenBank/DDBJ databases">
        <authorList>
            <person name="Varghese N."/>
            <person name="Submissions S."/>
        </authorList>
    </citation>
    <scope>NUCLEOTIDE SEQUENCE [LARGE SCALE GENOMIC DNA]</scope>
    <source>
        <strain evidence="1 2">IBRC-M10081</strain>
    </source>
</reference>
<dbReference type="InterPro" id="IPR032466">
    <property type="entry name" value="Metal_Hydrolase"/>
</dbReference>
<dbReference type="GO" id="GO:0016810">
    <property type="term" value="F:hydrolase activity, acting on carbon-nitrogen (but not peptide) bonds"/>
    <property type="evidence" value="ECO:0007669"/>
    <property type="project" value="InterPro"/>
</dbReference>
<name>A0A662Z300_9STAP</name>
<dbReference type="Proteomes" id="UP000243605">
    <property type="component" value="Unassembled WGS sequence"/>
</dbReference>
<dbReference type="Gene3D" id="3.20.20.140">
    <property type="entry name" value="Metal-dependent hydrolases"/>
    <property type="match status" value="3"/>
</dbReference>
<dbReference type="SUPFAM" id="SSF51556">
    <property type="entry name" value="Metallo-dependent hydrolases"/>
    <property type="match status" value="1"/>
</dbReference>
<accession>A0A662Z300</accession>
<dbReference type="InterPro" id="IPR011059">
    <property type="entry name" value="Metal-dep_hydrolase_composite"/>
</dbReference>
<protein>
    <recommendedName>
        <fullName evidence="3">Amidohydrolase family protein</fullName>
    </recommendedName>
</protein>
<evidence type="ECO:0000313" key="2">
    <source>
        <dbReference type="Proteomes" id="UP000243605"/>
    </source>
</evidence>
<dbReference type="PANTHER" id="PTHR43135:SF3">
    <property type="entry name" value="ALPHA-D-RIBOSE 1-METHYLPHOSPHONATE 5-TRIPHOSPHATE DIPHOSPHATASE"/>
    <property type="match status" value="1"/>
</dbReference>
<proteinExistence type="predicted"/>
<gene>
    <name evidence="1" type="ORF">SAMN05192557_0258</name>
</gene>
<dbReference type="SUPFAM" id="SSF51338">
    <property type="entry name" value="Composite domain of metallo-dependent hydrolases"/>
    <property type="match status" value="1"/>
</dbReference>
<evidence type="ECO:0000313" key="1">
    <source>
        <dbReference type="EMBL" id="SEV82526.1"/>
    </source>
</evidence>